<feature type="transmembrane region" description="Helical" evidence="2">
    <location>
        <begin position="98"/>
        <end position="127"/>
    </location>
</feature>
<evidence type="ECO:0000256" key="1">
    <source>
        <dbReference type="ARBA" id="ARBA00010894"/>
    </source>
</evidence>
<keyword evidence="2" id="KW-1133">Transmembrane helix</keyword>
<dbReference type="Proteomes" id="UP000054997">
    <property type="component" value="Unassembled WGS sequence"/>
</dbReference>
<keyword evidence="2" id="KW-0812">Transmembrane</keyword>
<feature type="transmembrane region" description="Helical" evidence="2">
    <location>
        <begin position="165"/>
        <end position="185"/>
    </location>
</feature>
<sequence>MAGLTTVGYFLFNLFFSLLIFLLWARIALRYLRVSSLHPVSRMIHTLTDAVIQPINRLLFQGSRQSRYDWACITFLVLVEIIKFVLLALLFYGAIIPIVLLFICVLADLIVQPLDLLFYAIIIRVILSWVNPMSQHPIAEILRLITEPVLQWGRRLVPDISGFDFSPILILVIIKIITIFIRASIPLV</sequence>
<comment type="similarity">
    <text evidence="1">Belongs to the YggT family.</text>
</comment>
<feature type="transmembrane region" description="Helical" evidence="2">
    <location>
        <begin position="70"/>
        <end position="92"/>
    </location>
</feature>
<comment type="caution">
    <text evidence="3">The sequence shown here is derived from an EMBL/GenBank/DDBJ whole genome shotgun (WGS) entry which is preliminary data.</text>
</comment>
<dbReference type="OrthoDB" id="9806665at2"/>
<feature type="transmembrane region" description="Helical" evidence="2">
    <location>
        <begin position="6"/>
        <end position="25"/>
    </location>
</feature>
<evidence type="ECO:0000256" key="2">
    <source>
        <dbReference type="SAM" id="Phobius"/>
    </source>
</evidence>
<dbReference type="GO" id="GO:0016020">
    <property type="term" value="C:membrane"/>
    <property type="evidence" value="ECO:0007669"/>
    <property type="project" value="InterPro"/>
</dbReference>
<accession>A0A0W0VR78</accession>
<dbReference type="PANTHER" id="PTHR33219:SF14">
    <property type="entry name" value="PROTEIN COFACTOR ASSEMBLY OF COMPLEX C SUBUNIT B CCB3, CHLOROPLASTIC-RELATED"/>
    <property type="match status" value="1"/>
</dbReference>
<proteinExistence type="inferred from homology"/>
<protein>
    <submittedName>
        <fullName evidence="3">YggT family protein</fullName>
    </submittedName>
</protein>
<dbReference type="PANTHER" id="PTHR33219">
    <property type="entry name" value="YLMG HOMOLOG PROTEIN 2, CHLOROPLASTIC"/>
    <property type="match status" value="1"/>
</dbReference>
<gene>
    <name evidence="3" type="primary">yggT</name>
    <name evidence="3" type="ORF">Llon_0469</name>
</gene>
<keyword evidence="2" id="KW-0472">Membrane</keyword>
<keyword evidence="4" id="KW-1185">Reference proteome</keyword>
<dbReference type="RefSeq" id="WP_058528487.1">
    <property type="nucleotide sequence ID" value="NZ_CAAAHZ010000001.1"/>
</dbReference>
<evidence type="ECO:0000313" key="3">
    <source>
        <dbReference type="EMBL" id="KTD22595.1"/>
    </source>
</evidence>
<dbReference type="InterPro" id="IPR003425">
    <property type="entry name" value="CCB3/YggT"/>
</dbReference>
<dbReference type="STRING" id="45068.Llon_0469"/>
<dbReference type="Pfam" id="PF02325">
    <property type="entry name" value="CCB3_YggT"/>
    <property type="match status" value="2"/>
</dbReference>
<reference evidence="3 4" key="1">
    <citation type="submission" date="2015-11" db="EMBL/GenBank/DDBJ databases">
        <title>Genomic analysis of 38 Legionella species identifies large and diverse effector repertoires.</title>
        <authorList>
            <person name="Burstein D."/>
            <person name="Amaro F."/>
            <person name="Zusman T."/>
            <person name="Lifshitz Z."/>
            <person name="Cohen O."/>
            <person name="Gilbert J.A."/>
            <person name="Pupko T."/>
            <person name="Shuman H.A."/>
            <person name="Segal G."/>
        </authorList>
    </citation>
    <scope>NUCLEOTIDE SEQUENCE [LARGE SCALE GENOMIC DNA]</scope>
    <source>
        <strain evidence="3 4">ATCC 49505</strain>
    </source>
</reference>
<dbReference type="PATRIC" id="fig|45068.5.peg.505"/>
<organism evidence="3 4">
    <name type="scientific">Legionella londiniensis</name>
    <dbReference type="NCBI Taxonomy" id="45068"/>
    <lineage>
        <taxon>Bacteria</taxon>
        <taxon>Pseudomonadati</taxon>
        <taxon>Pseudomonadota</taxon>
        <taxon>Gammaproteobacteria</taxon>
        <taxon>Legionellales</taxon>
        <taxon>Legionellaceae</taxon>
        <taxon>Legionella</taxon>
    </lineage>
</organism>
<dbReference type="AlphaFoldDB" id="A0A0W0VR78"/>
<name>A0A0W0VR78_9GAMM</name>
<evidence type="ECO:0000313" key="4">
    <source>
        <dbReference type="Proteomes" id="UP000054997"/>
    </source>
</evidence>
<dbReference type="EMBL" id="LNYK01000007">
    <property type="protein sequence ID" value="KTD22595.1"/>
    <property type="molecule type" value="Genomic_DNA"/>
</dbReference>